<dbReference type="InterPro" id="IPR002933">
    <property type="entry name" value="Peptidase_M20"/>
</dbReference>
<evidence type="ECO:0000313" key="2">
    <source>
        <dbReference type="EMBL" id="USS40735.1"/>
    </source>
</evidence>
<dbReference type="InterPro" id="IPR017145">
    <property type="entry name" value="Aminobenzoyl-glu_utiliz_pB"/>
</dbReference>
<dbReference type="GO" id="GO:0016805">
    <property type="term" value="F:dipeptidase activity"/>
    <property type="evidence" value="ECO:0007669"/>
    <property type="project" value="TreeGrafter"/>
</dbReference>
<protein>
    <submittedName>
        <fullName evidence="2">Amidohydrolase</fullName>
    </submittedName>
</protein>
<dbReference type="RefSeq" id="WP_253304687.1">
    <property type="nucleotide sequence ID" value="NZ_CP099582.1"/>
</dbReference>
<evidence type="ECO:0000259" key="1">
    <source>
        <dbReference type="Pfam" id="PF07687"/>
    </source>
</evidence>
<organism evidence="2 3">
    <name type="scientific">Thermococcus aggregans</name>
    <dbReference type="NCBI Taxonomy" id="110163"/>
    <lineage>
        <taxon>Archaea</taxon>
        <taxon>Methanobacteriati</taxon>
        <taxon>Methanobacteriota</taxon>
        <taxon>Thermococci</taxon>
        <taxon>Thermococcales</taxon>
        <taxon>Thermococcaceae</taxon>
        <taxon>Thermococcus</taxon>
    </lineage>
</organism>
<dbReference type="Pfam" id="PF01546">
    <property type="entry name" value="Peptidase_M20"/>
    <property type="match status" value="1"/>
</dbReference>
<sequence length="466" mass="51442">MEETRLKEILKQEAIAFIDSNKEKFVEIAQYIWEHPELAFEEFKSSKILADTLEEFDFEVKRGVADLPTAFVATWGSGKPVLGLLAEYDALPGLAPDGSGNPGHGCGHNLLGTASVAAGIAVREVLEKHNITGTVKVFGCPAEEVVLGKIIMAAKGVFNGLDGVIQWHPYWENAIRYDSSTAAELKVYRFYGKSAHAGGTPWEGKSALDAAILFLNSIEFLREHIWEKDRIHYIITKGGDAPNIVPDFAEVVLGVRSYDMKHFVELSRKVDECAIAATIGTGTKVEIFSKGACYPILPNKVLSSVVYENLQLVGPPKFPKDALKTEKLHTGIGKFEGWELGGEWRGMTASTDVGDVSWIVPTSGQLTTACAPMGTPTHSLEFTKYSGSSIGYEGMITAAKVMALSLIDIFLTPAILEKAWEEFKARKQSLGWEYKPFLPSKVEYKLEVSTKREEFEIEEYLKTFKE</sequence>
<dbReference type="Pfam" id="PF07687">
    <property type="entry name" value="M20_dimer"/>
    <property type="match status" value="1"/>
</dbReference>
<dbReference type="PANTHER" id="PTHR30575">
    <property type="entry name" value="PEPTIDASE M20"/>
    <property type="match status" value="1"/>
</dbReference>
<evidence type="ECO:0000313" key="3">
    <source>
        <dbReference type="Proteomes" id="UP001055732"/>
    </source>
</evidence>
<dbReference type="EMBL" id="CP099582">
    <property type="protein sequence ID" value="USS40735.1"/>
    <property type="molecule type" value="Genomic_DNA"/>
</dbReference>
<dbReference type="GO" id="GO:0046657">
    <property type="term" value="P:folic acid catabolic process"/>
    <property type="evidence" value="ECO:0007669"/>
    <property type="project" value="TreeGrafter"/>
</dbReference>
<dbReference type="SUPFAM" id="SSF53187">
    <property type="entry name" value="Zn-dependent exopeptidases"/>
    <property type="match status" value="1"/>
</dbReference>
<accession>A0A9E7SNX9</accession>
<dbReference type="InterPro" id="IPR052030">
    <property type="entry name" value="Peptidase_M20/M20A_hydrolases"/>
</dbReference>
<dbReference type="NCBIfam" id="TIGR01891">
    <property type="entry name" value="amidohydrolases"/>
    <property type="match status" value="1"/>
</dbReference>
<reference evidence="2" key="1">
    <citation type="journal article" date="1998" name="Int. J. Syst. Bacteriol. 48 Pt">
        <title>Thermococcus guaymasensis sp. nov. and Thermococcus aggregans sp. nov., two novel thermophilic archaea isolated from the Guaymas Basin hydrothermal vent site.</title>
        <authorList>
            <person name="Canganella F."/>
            <person name="Jones W.J."/>
            <person name="Gambacorta A."/>
            <person name="Antranikian G."/>
        </authorList>
    </citation>
    <scope>NUCLEOTIDE SEQUENCE</scope>
    <source>
        <strain evidence="2">TY</strain>
    </source>
</reference>
<dbReference type="SUPFAM" id="SSF55031">
    <property type="entry name" value="Bacterial exopeptidase dimerisation domain"/>
    <property type="match status" value="1"/>
</dbReference>
<dbReference type="AlphaFoldDB" id="A0A9E7SNX9"/>
<dbReference type="PANTHER" id="PTHR30575:SF0">
    <property type="entry name" value="XAA-ARG DIPEPTIDASE"/>
    <property type="match status" value="1"/>
</dbReference>
<dbReference type="GO" id="GO:0005737">
    <property type="term" value="C:cytoplasm"/>
    <property type="evidence" value="ECO:0007669"/>
    <property type="project" value="TreeGrafter"/>
</dbReference>
<dbReference type="Gene3D" id="3.40.630.10">
    <property type="entry name" value="Zn peptidases"/>
    <property type="match status" value="1"/>
</dbReference>
<keyword evidence="3" id="KW-1185">Reference proteome</keyword>
<dbReference type="KEGG" id="tagg:NF865_00400"/>
<dbReference type="GO" id="GO:0071713">
    <property type="term" value="F:para-aminobenzoyl-glutamate hydrolase activity"/>
    <property type="evidence" value="ECO:0007669"/>
    <property type="project" value="TreeGrafter"/>
</dbReference>
<dbReference type="Proteomes" id="UP001055732">
    <property type="component" value="Chromosome"/>
</dbReference>
<dbReference type="FunFam" id="3.30.70.360:FF:000004">
    <property type="entry name" value="Peptidase M20 domain-containing protein 2"/>
    <property type="match status" value="1"/>
</dbReference>
<reference evidence="2" key="2">
    <citation type="submission" date="2022-06" db="EMBL/GenBank/DDBJ databases">
        <authorList>
            <person name="Park Y.-J."/>
        </authorList>
    </citation>
    <scope>NUCLEOTIDE SEQUENCE</scope>
    <source>
        <strain evidence="2">TY</strain>
    </source>
</reference>
<dbReference type="InterPro" id="IPR017439">
    <property type="entry name" value="Amidohydrolase"/>
</dbReference>
<proteinExistence type="predicted"/>
<dbReference type="InterPro" id="IPR011650">
    <property type="entry name" value="Peptidase_M20_dimer"/>
</dbReference>
<dbReference type="InterPro" id="IPR036264">
    <property type="entry name" value="Bact_exopeptidase_dim_dom"/>
</dbReference>
<dbReference type="Gene3D" id="3.30.70.360">
    <property type="match status" value="1"/>
</dbReference>
<dbReference type="PIRSF" id="PIRSF037227">
    <property type="entry name" value="Aminobenzoyl-glu_utiliz_pB"/>
    <property type="match status" value="1"/>
</dbReference>
<name>A0A9E7SNX9_THEAG</name>
<gene>
    <name evidence="2" type="ORF">NF865_00400</name>
</gene>
<feature type="domain" description="Peptidase M20 dimerisation" evidence="1">
    <location>
        <begin position="188"/>
        <end position="273"/>
    </location>
</feature>